<keyword evidence="3" id="KW-1185">Reference proteome</keyword>
<comment type="caution">
    <text evidence="2">The sequence shown here is derived from an EMBL/GenBank/DDBJ whole genome shotgun (WGS) entry which is preliminary data.</text>
</comment>
<dbReference type="EMBL" id="JAKJXP020000009">
    <property type="protein sequence ID" value="KAK7756024.1"/>
    <property type="molecule type" value="Genomic_DNA"/>
</dbReference>
<dbReference type="SUPFAM" id="SSF109854">
    <property type="entry name" value="DinB/YfiT-like putative metalloenzymes"/>
    <property type="match status" value="1"/>
</dbReference>
<protein>
    <recommendedName>
        <fullName evidence="4">DUF1993 domain-containing protein</fullName>
    </recommendedName>
</protein>
<gene>
    <name evidence="2" type="ORF">SLS62_001967</name>
</gene>
<dbReference type="InterPro" id="IPR018531">
    <property type="entry name" value="DUF1993"/>
</dbReference>
<dbReference type="PANTHER" id="PTHR36922">
    <property type="entry name" value="BLL2446 PROTEIN"/>
    <property type="match status" value="1"/>
</dbReference>
<evidence type="ECO:0000313" key="2">
    <source>
        <dbReference type="EMBL" id="KAK7756024.1"/>
    </source>
</evidence>
<dbReference type="AlphaFoldDB" id="A0AAN9UUY5"/>
<name>A0AAN9UUY5_9PEZI</name>
<feature type="region of interest" description="Disordered" evidence="1">
    <location>
        <begin position="79"/>
        <end position="99"/>
    </location>
</feature>
<evidence type="ECO:0000256" key="1">
    <source>
        <dbReference type="SAM" id="MobiDB-lite"/>
    </source>
</evidence>
<dbReference type="InterPro" id="IPR034660">
    <property type="entry name" value="DinB/YfiT-like"/>
</dbReference>
<evidence type="ECO:0000313" key="3">
    <source>
        <dbReference type="Proteomes" id="UP001320420"/>
    </source>
</evidence>
<accession>A0AAN9UUY5</accession>
<dbReference type="PANTHER" id="PTHR36922:SF1">
    <property type="entry name" value="DUF1993 DOMAIN-CONTAINING PROTEIN"/>
    <property type="match status" value="1"/>
</dbReference>
<evidence type="ECO:0008006" key="4">
    <source>
        <dbReference type="Google" id="ProtNLM"/>
    </source>
</evidence>
<dbReference type="Gene3D" id="1.20.120.450">
    <property type="entry name" value="dinb family like domain"/>
    <property type="match status" value="1"/>
</dbReference>
<reference evidence="2 3" key="1">
    <citation type="submission" date="2024-02" db="EMBL/GenBank/DDBJ databases">
        <title>De novo assembly and annotation of 12 fungi associated with fruit tree decline syndrome in Ontario, Canada.</title>
        <authorList>
            <person name="Sulman M."/>
            <person name="Ellouze W."/>
            <person name="Ilyukhin E."/>
        </authorList>
    </citation>
    <scope>NUCLEOTIDE SEQUENCE [LARGE SCALE GENOMIC DNA]</scope>
    <source>
        <strain evidence="2 3">M11/M66-122</strain>
    </source>
</reference>
<sequence length="209" mass="21999">MASISFYDVSVGSYTRALKVLLRILNKAAATQADPSLLDARLAPDMYPLARQVEIAAMFAGELAEAVTGRKLVPWVQRANGEPGWGPEPNRHAGDSSSPAWADATGLVEQALEILEKEVGTPSSPAVVVDARVAAEGVQLPMRIAGETFATPAAECVLANGLPNVLFHVYTAYAILRSRGVALGKIDVLLPFAPERVADELVGKGLVAA</sequence>
<dbReference type="Proteomes" id="UP001320420">
    <property type="component" value="Unassembled WGS sequence"/>
</dbReference>
<proteinExistence type="predicted"/>
<dbReference type="Pfam" id="PF09351">
    <property type="entry name" value="DUF1993"/>
    <property type="match status" value="1"/>
</dbReference>
<organism evidence="2 3">
    <name type="scientific">Diatrype stigma</name>
    <dbReference type="NCBI Taxonomy" id="117547"/>
    <lineage>
        <taxon>Eukaryota</taxon>
        <taxon>Fungi</taxon>
        <taxon>Dikarya</taxon>
        <taxon>Ascomycota</taxon>
        <taxon>Pezizomycotina</taxon>
        <taxon>Sordariomycetes</taxon>
        <taxon>Xylariomycetidae</taxon>
        <taxon>Xylariales</taxon>
        <taxon>Diatrypaceae</taxon>
        <taxon>Diatrype</taxon>
    </lineage>
</organism>